<evidence type="ECO:0000313" key="9">
    <source>
        <dbReference type="EMBL" id="SOY30704.1"/>
    </source>
</evidence>
<dbReference type="PANTHER" id="PTHR43227:SF11">
    <property type="entry name" value="BLL4140 PROTEIN"/>
    <property type="match status" value="1"/>
</dbReference>
<feature type="transmembrane region" description="Helical" evidence="7">
    <location>
        <begin position="174"/>
        <end position="196"/>
    </location>
</feature>
<dbReference type="SUPFAM" id="SSF161098">
    <property type="entry name" value="MetI-like"/>
    <property type="match status" value="1"/>
</dbReference>
<dbReference type="AlphaFoldDB" id="A0A2K4ZJP4"/>
<evidence type="ECO:0000256" key="7">
    <source>
        <dbReference type="RuleBase" id="RU363032"/>
    </source>
</evidence>
<feature type="transmembrane region" description="Helical" evidence="7">
    <location>
        <begin position="94"/>
        <end position="113"/>
    </location>
</feature>
<dbReference type="GO" id="GO:0055085">
    <property type="term" value="P:transmembrane transport"/>
    <property type="evidence" value="ECO:0007669"/>
    <property type="project" value="InterPro"/>
</dbReference>
<keyword evidence="6 7" id="KW-0472">Membrane</keyword>
<protein>
    <submittedName>
        <fullName evidence="9">Putative multiple-sugar transport system permease YteP</fullName>
    </submittedName>
</protein>
<name>A0A2K4ZJP4_9FIRM</name>
<dbReference type="Gene3D" id="1.10.3720.10">
    <property type="entry name" value="MetI-like"/>
    <property type="match status" value="1"/>
</dbReference>
<keyword evidence="2 7" id="KW-0813">Transport</keyword>
<dbReference type="GO" id="GO:0005886">
    <property type="term" value="C:plasma membrane"/>
    <property type="evidence" value="ECO:0007669"/>
    <property type="project" value="UniProtKB-SubCell"/>
</dbReference>
<evidence type="ECO:0000256" key="4">
    <source>
        <dbReference type="ARBA" id="ARBA00022692"/>
    </source>
</evidence>
<gene>
    <name evidence="9" type="primary">yteP_27</name>
    <name evidence="9" type="ORF">AMURIS_03435</name>
</gene>
<accession>A0A2K4ZJP4</accession>
<feature type="transmembrane region" description="Helical" evidence="7">
    <location>
        <begin position="224"/>
        <end position="245"/>
    </location>
</feature>
<feature type="domain" description="ABC transmembrane type-1" evidence="8">
    <location>
        <begin position="88"/>
        <end position="302"/>
    </location>
</feature>
<evidence type="ECO:0000256" key="6">
    <source>
        <dbReference type="ARBA" id="ARBA00023136"/>
    </source>
</evidence>
<evidence type="ECO:0000313" key="10">
    <source>
        <dbReference type="Proteomes" id="UP000236311"/>
    </source>
</evidence>
<dbReference type="PANTHER" id="PTHR43227">
    <property type="entry name" value="BLL4140 PROTEIN"/>
    <property type="match status" value="1"/>
</dbReference>
<keyword evidence="3" id="KW-1003">Cell membrane</keyword>
<evidence type="ECO:0000256" key="5">
    <source>
        <dbReference type="ARBA" id="ARBA00022989"/>
    </source>
</evidence>
<keyword evidence="9" id="KW-0762">Sugar transport</keyword>
<comment type="similarity">
    <text evidence="7">Belongs to the binding-protein-dependent transport system permease family.</text>
</comment>
<evidence type="ECO:0000256" key="1">
    <source>
        <dbReference type="ARBA" id="ARBA00004651"/>
    </source>
</evidence>
<keyword evidence="4 7" id="KW-0812">Transmembrane</keyword>
<organism evidence="9 10">
    <name type="scientific">Acetatifactor muris</name>
    <dbReference type="NCBI Taxonomy" id="879566"/>
    <lineage>
        <taxon>Bacteria</taxon>
        <taxon>Bacillati</taxon>
        <taxon>Bacillota</taxon>
        <taxon>Clostridia</taxon>
        <taxon>Lachnospirales</taxon>
        <taxon>Lachnospiraceae</taxon>
        <taxon>Acetatifactor</taxon>
    </lineage>
</organism>
<dbReference type="Pfam" id="PF00528">
    <property type="entry name" value="BPD_transp_1"/>
    <property type="match status" value="1"/>
</dbReference>
<evidence type="ECO:0000256" key="2">
    <source>
        <dbReference type="ARBA" id="ARBA00022448"/>
    </source>
</evidence>
<keyword evidence="5 7" id="KW-1133">Transmembrane helix</keyword>
<evidence type="ECO:0000259" key="8">
    <source>
        <dbReference type="PROSITE" id="PS50928"/>
    </source>
</evidence>
<dbReference type="CDD" id="cd06261">
    <property type="entry name" value="TM_PBP2"/>
    <property type="match status" value="1"/>
</dbReference>
<dbReference type="InterPro" id="IPR035906">
    <property type="entry name" value="MetI-like_sf"/>
</dbReference>
<feature type="transmembrane region" description="Helical" evidence="7">
    <location>
        <begin position="27"/>
        <end position="53"/>
    </location>
</feature>
<feature type="transmembrane region" description="Helical" evidence="7">
    <location>
        <begin position="289"/>
        <end position="306"/>
    </location>
</feature>
<dbReference type="EMBL" id="OFSM01000018">
    <property type="protein sequence ID" value="SOY30704.1"/>
    <property type="molecule type" value="Genomic_DNA"/>
</dbReference>
<dbReference type="InterPro" id="IPR050809">
    <property type="entry name" value="UgpAE/MalFG_permease"/>
</dbReference>
<feature type="transmembrane region" description="Helical" evidence="7">
    <location>
        <begin position="134"/>
        <end position="154"/>
    </location>
</feature>
<dbReference type="PROSITE" id="PS50928">
    <property type="entry name" value="ABC_TM1"/>
    <property type="match status" value="1"/>
</dbReference>
<reference evidence="9 10" key="1">
    <citation type="submission" date="2018-01" db="EMBL/GenBank/DDBJ databases">
        <authorList>
            <person name="Gaut B.S."/>
            <person name="Morton B.R."/>
            <person name="Clegg M.T."/>
            <person name="Duvall M.R."/>
        </authorList>
    </citation>
    <scope>NUCLEOTIDE SEQUENCE [LARGE SCALE GENOMIC DNA]</scope>
    <source>
        <strain evidence="9">GP69</strain>
    </source>
</reference>
<dbReference type="InterPro" id="IPR000515">
    <property type="entry name" value="MetI-like"/>
</dbReference>
<dbReference type="OrthoDB" id="9785836at2"/>
<sequence>MARTSKKAVAVIPKKSFWTRAYRQKGLLLMALIPVIFIFVFQYIPIYGILIAFKNYKGSKGVWGSAWLQPFYQNFVTFFKNVECGQIIWNTLKIGTLTLLFTFPLPIIYALLINEMRGKTYKKVVQTISYIPHFISVVVVCSMLHGFCSLNGFFNDIRAFFSLERVNLNAGGTNFLIMYILSAVWQGVGWGSILYLSALTNVDTSLYDVANIDGANRWQKMKNIAIPAIMPTITILLIMNTGNVLSSDYTKILLMQNATNRDATETIATFVYQVGIQEGRFSYSTAINLFQSVICFILVYGANAITRRLSPENSMW</sequence>
<proteinExistence type="inferred from homology"/>
<dbReference type="Proteomes" id="UP000236311">
    <property type="component" value="Unassembled WGS sequence"/>
</dbReference>
<comment type="subcellular location">
    <subcellularLocation>
        <location evidence="1 7">Cell membrane</location>
        <topology evidence="1 7">Multi-pass membrane protein</topology>
    </subcellularLocation>
</comment>
<dbReference type="RefSeq" id="WP_103240713.1">
    <property type="nucleotide sequence ID" value="NZ_CANRXC010000020.1"/>
</dbReference>
<evidence type="ECO:0000256" key="3">
    <source>
        <dbReference type="ARBA" id="ARBA00022475"/>
    </source>
</evidence>
<keyword evidence="10" id="KW-1185">Reference proteome</keyword>